<feature type="compositionally biased region" description="Basic and acidic residues" evidence="1">
    <location>
        <begin position="12"/>
        <end position="35"/>
    </location>
</feature>
<name>A0A1I0STY0_9NOCA</name>
<dbReference type="AlphaFoldDB" id="A0A1I0STY0"/>
<dbReference type="RefSeq" id="WP_068365619.1">
    <property type="nucleotide sequence ID" value="NZ_CP135915.1"/>
</dbReference>
<feature type="region of interest" description="Disordered" evidence="1">
    <location>
        <begin position="96"/>
        <end position="171"/>
    </location>
</feature>
<protein>
    <submittedName>
        <fullName evidence="3">Uncharacterized protein</fullName>
    </submittedName>
</protein>
<keyword evidence="2" id="KW-1133">Transmembrane helix</keyword>
<evidence type="ECO:0000313" key="4">
    <source>
        <dbReference type="Proteomes" id="UP000182054"/>
    </source>
</evidence>
<dbReference type="Proteomes" id="UP000182054">
    <property type="component" value="Unassembled WGS sequence"/>
</dbReference>
<keyword evidence="2" id="KW-0812">Transmembrane</keyword>
<dbReference type="GeneID" id="85487818"/>
<accession>A0A1I0STY0</accession>
<proteinExistence type="predicted"/>
<keyword evidence="2" id="KW-0472">Membrane</keyword>
<organism evidence="3 4">
    <name type="scientific">Rhodococcoides kroppenstedtii</name>
    <dbReference type="NCBI Taxonomy" id="293050"/>
    <lineage>
        <taxon>Bacteria</taxon>
        <taxon>Bacillati</taxon>
        <taxon>Actinomycetota</taxon>
        <taxon>Actinomycetes</taxon>
        <taxon>Mycobacteriales</taxon>
        <taxon>Nocardiaceae</taxon>
        <taxon>Rhodococcoides</taxon>
    </lineage>
</organism>
<feature type="compositionally biased region" description="Low complexity" evidence="1">
    <location>
        <begin position="134"/>
        <end position="171"/>
    </location>
</feature>
<sequence length="171" mass="17745">MTPDQQTPDGPTPERPDPDRDRPEQVPVGHGERTPTRPGMGWLSRVPSHLPGGFRTTTVAMVVAFLLVLLLWNAVRFDPTLNENSPVYVPPTPVETTSPAPVPSSTVAPTVTSATPTTTAVTPTQDPDADGANPGTSVTGTTAPTTTTRAPGLQLPIIPGFGPPATTTTAP</sequence>
<feature type="region of interest" description="Disordered" evidence="1">
    <location>
        <begin position="1"/>
        <end position="42"/>
    </location>
</feature>
<evidence type="ECO:0000313" key="3">
    <source>
        <dbReference type="EMBL" id="SFA42985.1"/>
    </source>
</evidence>
<dbReference type="EMBL" id="FOJN01000002">
    <property type="protein sequence ID" value="SFA42985.1"/>
    <property type="molecule type" value="Genomic_DNA"/>
</dbReference>
<feature type="compositionally biased region" description="Low complexity" evidence="1">
    <location>
        <begin position="96"/>
        <end position="124"/>
    </location>
</feature>
<gene>
    <name evidence="3" type="ORF">SAMN05444374_102354</name>
</gene>
<feature type="transmembrane region" description="Helical" evidence="2">
    <location>
        <begin position="52"/>
        <end position="72"/>
    </location>
</feature>
<reference evidence="3 4" key="1">
    <citation type="submission" date="2016-10" db="EMBL/GenBank/DDBJ databases">
        <authorList>
            <person name="de Groot N.N."/>
        </authorList>
    </citation>
    <scope>NUCLEOTIDE SEQUENCE [LARGE SCALE GENOMIC DNA]</scope>
    <source>
        <strain evidence="3 4">DSM 44908</strain>
    </source>
</reference>
<evidence type="ECO:0000256" key="1">
    <source>
        <dbReference type="SAM" id="MobiDB-lite"/>
    </source>
</evidence>
<evidence type="ECO:0000256" key="2">
    <source>
        <dbReference type="SAM" id="Phobius"/>
    </source>
</evidence>